<proteinExistence type="predicted"/>
<organism evidence="4 5">
    <name type="scientific">Streptomyces bambusae</name>
    <dbReference type="NCBI Taxonomy" id="1550616"/>
    <lineage>
        <taxon>Bacteria</taxon>
        <taxon>Bacillati</taxon>
        <taxon>Actinomycetota</taxon>
        <taxon>Actinomycetes</taxon>
        <taxon>Kitasatosporales</taxon>
        <taxon>Streptomycetaceae</taxon>
        <taxon>Streptomyces</taxon>
    </lineage>
</organism>
<feature type="region of interest" description="Disordered" evidence="3">
    <location>
        <begin position="131"/>
        <end position="155"/>
    </location>
</feature>
<protein>
    <submittedName>
        <fullName evidence="4">Uncharacterized protein</fullName>
    </submittedName>
</protein>
<dbReference type="RefSeq" id="WP_219665370.1">
    <property type="nucleotide sequence ID" value="NZ_WTFF01000023.1"/>
</dbReference>
<gene>
    <name evidence="4" type="ORF">GPJ59_06115</name>
</gene>
<dbReference type="Gene3D" id="2.70.50.30">
    <property type="entry name" value="Coagulation Factor XIII, subunit A, domain 1"/>
    <property type="match status" value="1"/>
</dbReference>
<comment type="caution">
    <text evidence="4">The sequence shown here is derived from an EMBL/GenBank/DDBJ whole genome shotgun (WGS) entry which is preliminary data.</text>
</comment>
<evidence type="ECO:0000256" key="2">
    <source>
        <dbReference type="ARBA" id="ARBA00022490"/>
    </source>
</evidence>
<keyword evidence="2" id="KW-0963">Cytoplasm</keyword>
<accession>A0ABS6Z164</accession>
<dbReference type="InterPro" id="IPR014756">
    <property type="entry name" value="Ig_E-set"/>
</dbReference>
<dbReference type="SUPFAM" id="SSF81296">
    <property type="entry name" value="E set domains"/>
    <property type="match status" value="1"/>
</dbReference>
<dbReference type="Proteomes" id="UP000812013">
    <property type="component" value="Unassembled WGS sequence"/>
</dbReference>
<feature type="compositionally biased region" description="Low complexity" evidence="3">
    <location>
        <begin position="140"/>
        <end position="155"/>
    </location>
</feature>
<evidence type="ECO:0000256" key="1">
    <source>
        <dbReference type="ARBA" id="ARBA00004496"/>
    </source>
</evidence>
<dbReference type="InterPro" id="IPR024792">
    <property type="entry name" value="RhoGDI_dom_sf"/>
</dbReference>
<dbReference type="InterPro" id="IPR000406">
    <property type="entry name" value="Rho_GDI"/>
</dbReference>
<name>A0ABS6Z164_9ACTN</name>
<dbReference type="EMBL" id="WTFF01000023">
    <property type="protein sequence ID" value="MBW5481469.1"/>
    <property type="molecule type" value="Genomic_DNA"/>
</dbReference>
<comment type="subcellular location">
    <subcellularLocation>
        <location evidence="1">Cytoplasm</location>
    </subcellularLocation>
</comment>
<dbReference type="Pfam" id="PF02115">
    <property type="entry name" value="Rho_GDI"/>
    <property type="match status" value="1"/>
</dbReference>
<reference evidence="4 5" key="1">
    <citation type="submission" date="2019-12" db="EMBL/GenBank/DDBJ databases">
        <title>Genome sequence of Streptomyces bambusae.</title>
        <authorList>
            <person name="Bansal K."/>
            <person name="Choksket S."/>
            <person name="Korpole S."/>
            <person name="Patil P.B."/>
        </authorList>
    </citation>
    <scope>NUCLEOTIDE SEQUENCE [LARGE SCALE GENOMIC DNA]</scope>
    <source>
        <strain evidence="4 5">SK60</strain>
    </source>
</reference>
<evidence type="ECO:0000256" key="3">
    <source>
        <dbReference type="SAM" id="MobiDB-lite"/>
    </source>
</evidence>
<evidence type="ECO:0000313" key="5">
    <source>
        <dbReference type="Proteomes" id="UP000812013"/>
    </source>
</evidence>
<sequence>MTDARFELLGVHLDSESFDRLSVPLDDPAHVPFALPEGASFTVSLEFRLTSPVDGLVYVDSRTIDECTLPAETTPLGSFRAGGPYEVVLPPEKLPSGRHARGTYTVTGTFLDGDGRTLTQETHRFRVAHQDRHVSRSFTRDAAGTPTGATAGDGP</sequence>
<evidence type="ECO:0000313" key="4">
    <source>
        <dbReference type="EMBL" id="MBW5481469.1"/>
    </source>
</evidence>
<keyword evidence="5" id="KW-1185">Reference proteome</keyword>